<name>A0A0A6UCK3_ACTUT</name>
<evidence type="ECO:0000313" key="2">
    <source>
        <dbReference type="EMBL" id="KHD73216.1"/>
    </source>
</evidence>
<accession>A0A0A6UCK3</accession>
<gene>
    <name evidence="3" type="ORF">MB27_26915</name>
    <name evidence="2" type="ORF">MB27_36085</name>
</gene>
<dbReference type="Gene3D" id="3.30.450.40">
    <property type="match status" value="1"/>
</dbReference>
<dbReference type="GO" id="GO:0016301">
    <property type="term" value="F:kinase activity"/>
    <property type="evidence" value="ECO:0007669"/>
    <property type="project" value="UniProtKB-KW"/>
</dbReference>
<feature type="domain" description="GAF" evidence="1">
    <location>
        <begin position="29"/>
        <end position="158"/>
    </location>
</feature>
<keyword evidence="2" id="KW-0808">Transferase</keyword>
<evidence type="ECO:0000313" key="3">
    <source>
        <dbReference type="EMBL" id="KHD74778.1"/>
    </source>
</evidence>
<dbReference type="PANTHER" id="PTHR43102">
    <property type="entry name" value="SLR1143 PROTEIN"/>
    <property type="match status" value="1"/>
</dbReference>
<dbReference type="InterPro" id="IPR003018">
    <property type="entry name" value="GAF"/>
</dbReference>
<evidence type="ECO:0000259" key="1">
    <source>
        <dbReference type="Pfam" id="PF01590"/>
    </source>
</evidence>
<comment type="caution">
    <text evidence="2">The sequence shown here is derived from an EMBL/GenBank/DDBJ whole genome shotgun (WGS) entry which is preliminary data.</text>
</comment>
<dbReference type="EMBL" id="JRTT01000133">
    <property type="protein sequence ID" value="KHD73216.1"/>
    <property type="molecule type" value="Genomic_DNA"/>
</dbReference>
<dbReference type="SUPFAM" id="SSF55781">
    <property type="entry name" value="GAF domain-like"/>
    <property type="match status" value="1"/>
</dbReference>
<reference evidence="2 4" key="1">
    <citation type="submission" date="2014-10" db="EMBL/GenBank/DDBJ databases">
        <title>Draft genome sequence of Actinoplanes utahensis NRRL 12052.</title>
        <authorList>
            <person name="Velasco-Bucheli B."/>
            <person name="del Cerro C."/>
            <person name="Hormigo D."/>
            <person name="Garcia J.L."/>
            <person name="Acebal C."/>
            <person name="Arroyo M."/>
            <person name="de la Mata I."/>
        </authorList>
    </citation>
    <scope>NUCLEOTIDE SEQUENCE [LARGE SCALE GENOMIC DNA]</scope>
    <source>
        <strain evidence="2 4">NRRL 12052</strain>
    </source>
</reference>
<dbReference type="PANTHER" id="PTHR43102:SF2">
    <property type="entry name" value="GAF DOMAIN-CONTAINING PROTEIN"/>
    <property type="match status" value="1"/>
</dbReference>
<organism evidence="2 4">
    <name type="scientific">Actinoplanes utahensis</name>
    <dbReference type="NCBI Taxonomy" id="1869"/>
    <lineage>
        <taxon>Bacteria</taxon>
        <taxon>Bacillati</taxon>
        <taxon>Actinomycetota</taxon>
        <taxon>Actinomycetes</taxon>
        <taxon>Micromonosporales</taxon>
        <taxon>Micromonosporaceae</taxon>
        <taxon>Actinoplanes</taxon>
    </lineage>
</organism>
<dbReference type="STRING" id="1869.MB27_26915"/>
<keyword evidence="4" id="KW-1185">Reference proteome</keyword>
<dbReference type="EMBL" id="JRTT01000037">
    <property type="protein sequence ID" value="KHD74778.1"/>
    <property type="molecule type" value="Genomic_DNA"/>
</dbReference>
<dbReference type="OrthoDB" id="9151676at2"/>
<dbReference type="Pfam" id="PF01590">
    <property type="entry name" value="GAF"/>
    <property type="match status" value="1"/>
</dbReference>
<sequence>MDYPELRDRQRLRDLARIGVDRPAERPYLTEIVEAAAERIETPFAVVTVLLNGAQVFLAGRGPIPAWIGEAGGTPIEWAFCLPMLHTRAAWHVNDFTEDPRFRTNPLVTVEGVRSYIAAPLITSDGLVLGGLCALDVRPRDFAPGQLGELQSLADEAVRRIEADAEPDIMMP</sequence>
<proteinExistence type="predicted"/>
<protein>
    <submittedName>
        <fullName evidence="2">Histidine kinase</fullName>
    </submittedName>
</protein>
<evidence type="ECO:0000313" key="4">
    <source>
        <dbReference type="Proteomes" id="UP000054537"/>
    </source>
</evidence>
<dbReference type="InterPro" id="IPR029016">
    <property type="entry name" value="GAF-like_dom_sf"/>
</dbReference>
<dbReference type="AlphaFoldDB" id="A0A0A6UCK3"/>
<keyword evidence="2" id="KW-0418">Kinase</keyword>
<dbReference type="Proteomes" id="UP000054537">
    <property type="component" value="Unassembled WGS sequence"/>
</dbReference>
<dbReference type="eggNOG" id="COG2203">
    <property type="taxonomic scope" value="Bacteria"/>
</dbReference>